<comment type="similarity">
    <text evidence="1">Belongs to the SMC family. SbcC subfamily.</text>
</comment>
<dbReference type="Proteomes" id="UP000644115">
    <property type="component" value="Unassembled WGS sequence"/>
</dbReference>
<name>A0A923SLY4_9FIRM</name>
<comment type="subunit">
    <text evidence="2">Heterodimer of SbcC and SbcD.</text>
</comment>
<dbReference type="Pfam" id="PF13555">
    <property type="entry name" value="AAA_29"/>
    <property type="match status" value="1"/>
</dbReference>
<comment type="caution">
    <text evidence="6">The sequence shown here is derived from an EMBL/GenBank/DDBJ whole genome shotgun (WGS) entry which is preliminary data.</text>
</comment>
<accession>A0A923SLY4</accession>
<evidence type="ECO:0000256" key="3">
    <source>
        <dbReference type="ARBA" id="ARBA00013368"/>
    </source>
</evidence>
<keyword evidence="4" id="KW-0175">Coiled coil</keyword>
<dbReference type="PANTHER" id="PTHR32114:SF2">
    <property type="entry name" value="ABC TRANSPORTER ABCH.3"/>
    <property type="match status" value="1"/>
</dbReference>
<evidence type="ECO:0000256" key="4">
    <source>
        <dbReference type="SAM" id="Coils"/>
    </source>
</evidence>
<gene>
    <name evidence="6" type="ORF">H8876_01235</name>
</gene>
<keyword evidence="7" id="KW-1185">Reference proteome</keyword>
<feature type="coiled-coil region" evidence="4">
    <location>
        <begin position="318"/>
        <end position="444"/>
    </location>
</feature>
<dbReference type="Pfam" id="PF13558">
    <property type="entry name" value="SbcC_Walker_B"/>
    <property type="match status" value="1"/>
</dbReference>
<evidence type="ECO:0000256" key="1">
    <source>
        <dbReference type="ARBA" id="ARBA00006930"/>
    </source>
</evidence>
<feature type="region of interest" description="Disordered" evidence="5">
    <location>
        <begin position="482"/>
        <end position="520"/>
    </location>
</feature>
<feature type="coiled-coil region" evidence="4">
    <location>
        <begin position="572"/>
        <end position="712"/>
    </location>
</feature>
<dbReference type="Gene3D" id="3.40.50.300">
    <property type="entry name" value="P-loop containing nucleotide triphosphate hydrolases"/>
    <property type="match status" value="2"/>
</dbReference>
<organism evidence="6 7">
    <name type="scientific">Lentihominibacter faecis</name>
    <dbReference type="NCBI Taxonomy" id="2764712"/>
    <lineage>
        <taxon>Bacteria</taxon>
        <taxon>Bacillati</taxon>
        <taxon>Bacillota</taxon>
        <taxon>Clostridia</taxon>
        <taxon>Peptostreptococcales</taxon>
        <taxon>Anaerovoracaceae</taxon>
        <taxon>Lentihominibacter</taxon>
    </lineage>
</organism>
<dbReference type="InterPro" id="IPR027417">
    <property type="entry name" value="P-loop_NTPase"/>
</dbReference>
<proteinExistence type="inferred from homology"/>
<dbReference type="GO" id="GO:0006302">
    <property type="term" value="P:double-strand break repair"/>
    <property type="evidence" value="ECO:0007669"/>
    <property type="project" value="InterPro"/>
</dbReference>
<dbReference type="PANTHER" id="PTHR32114">
    <property type="entry name" value="ABC TRANSPORTER ABCH.3"/>
    <property type="match status" value="1"/>
</dbReference>
<dbReference type="EMBL" id="JACRWC010000025">
    <property type="protein sequence ID" value="MBC5998646.1"/>
    <property type="molecule type" value="Genomic_DNA"/>
</dbReference>
<feature type="compositionally biased region" description="Basic and acidic residues" evidence="5">
    <location>
        <begin position="504"/>
        <end position="520"/>
    </location>
</feature>
<evidence type="ECO:0000313" key="7">
    <source>
        <dbReference type="Proteomes" id="UP000644115"/>
    </source>
</evidence>
<dbReference type="GO" id="GO:0016887">
    <property type="term" value="F:ATP hydrolysis activity"/>
    <property type="evidence" value="ECO:0007669"/>
    <property type="project" value="InterPro"/>
</dbReference>
<evidence type="ECO:0000256" key="2">
    <source>
        <dbReference type="ARBA" id="ARBA00011322"/>
    </source>
</evidence>
<dbReference type="SUPFAM" id="SSF52540">
    <property type="entry name" value="P-loop containing nucleoside triphosphate hydrolases"/>
    <property type="match status" value="1"/>
</dbReference>
<evidence type="ECO:0000256" key="5">
    <source>
        <dbReference type="SAM" id="MobiDB-lite"/>
    </source>
</evidence>
<reference evidence="6" key="1">
    <citation type="submission" date="2020-08" db="EMBL/GenBank/DDBJ databases">
        <authorList>
            <person name="Liu C."/>
            <person name="Sun Q."/>
        </authorList>
    </citation>
    <scope>NUCLEOTIDE SEQUENCE</scope>
    <source>
        <strain evidence="6">BX16</strain>
    </source>
</reference>
<dbReference type="AlphaFoldDB" id="A0A923SLY4"/>
<sequence length="948" mass="105744">MRPLKLIMSAFGPYAGSTEVDFTSLGERGLYLITGDTGAGKTTIFDAITFALYGEASGEIREASMLRSNYADEKTPTFVELSFVLGGKEYRVRRNPEYNRPKARGEGFTLQKSDAELTLPDGKIITRQKDVNQQIVEILGIDRSQFTRIAMIAQGDFRKLLFASTEERKKIFQKLFHTHLYQSLQEELKQASGQLRKEFERASASTDQYVEGILCGEEDPLFDMVLQAREHQIPVAKIAELLKQLIDSDRMSESGLERQEKDLSEKISSSDKTLTVAAEQKKQKASLASAKAQQQHEIDRASACQEALKKAKLQQPKIEELTQKAADLKAQILEYERLDELISEVTEVSRKTSDNQRDLKYKSEKLESLQITLQAQKQELGSLQDAGEQEAKLTAQRDKMQQRVEDLDGLQMELAHLHQIDKKLSKAQQEYRAIQETAEKSQDSYNHMRKAYLDEQAGILAQDLIDGQACPVCGATHHPHPANISTEAPTKEQLEQAEELADQSAKKAGDASRKAGELRGRLEGQEQLVMKMASELLGDGCYDSMDTGLAVGNDSEEIAGSGICAASDSNIQEMLEARQQEIKAALEALQEELKETAKRRKRRDELGLQIPETETKIGQTEAALQELKAAEASLTARQEAAEKQRDVLQEKLAYPDKSEAEAAIRNLVKEQKALADDIAGAEEACHESEKTLAALEATIAEAQRQLAEHDDVDFESEEKRRKSLADEMQVISSRRQEIHVRVAANQTTLEKIQERQAQLEEVETRWRWVKALADTAGGTLAGKEKIMLETYVQMAYFDRIIARANVRFLVMSGGQYELKRRREAENNRSQSGLELDVVDHYNGSQRSVKTLSGGESFKASLSLALGLSDEIQASAGGIRLDTMFVDEGFGSLDEESLQQAMESLAGLADGNRLVGIISHVPELKQRIEKQILVRKDRSGGSFVEVRGE</sequence>
<dbReference type="RefSeq" id="WP_249286205.1">
    <property type="nucleotide sequence ID" value="NZ_JACRWC010000025.1"/>
</dbReference>
<evidence type="ECO:0000313" key="6">
    <source>
        <dbReference type="EMBL" id="MBC5998646.1"/>
    </source>
</evidence>
<protein>
    <recommendedName>
        <fullName evidence="3">Nuclease SbcCD subunit C</fullName>
    </recommendedName>
</protein>